<name>A0A840AAW5_9PROT</name>
<evidence type="ECO:0000256" key="7">
    <source>
        <dbReference type="SAM" id="MobiDB-lite"/>
    </source>
</evidence>
<dbReference type="PANTHER" id="PTHR30473:SF1">
    <property type="entry name" value="PHOH-LIKE PROTEIN"/>
    <property type="match status" value="1"/>
</dbReference>
<gene>
    <name evidence="9" type="ORF">GGQ83_001089</name>
</gene>
<dbReference type="SUPFAM" id="SSF52540">
    <property type="entry name" value="P-loop containing nucleoside triphosphate hydrolases"/>
    <property type="match status" value="1"/>
</dbReference>
<comment type="similarity">
    <text evidence="2">Belongs to the PhoH family.</text>
</comment>
<evidence type="ECO:0000313" key="9">
    <source>
        <dbReference type="EMBL" id="MBB3897663.1"/>
    </source>
</evidence>
<evidence type="ECO:0000256" key="1">
    <source>
        <dbReference type="ARBA" id="ARBA00004496"/>
    </source>
</evidence>
<dbReference type="GO" id="GO:0005829">
    <property type="term" value="C:cytosol"/>
    <property type="evidence" value="ECO:0007669"/>
    <property type="project" value="TreeGrafter"/>
</dbReference>
<dbReference type="EMBL" id="JACIDJ010000001">
    <property type="protein sequence ID" value="MBB3897663.1"/>
    <property type="molecule type" value="Genomic_DNA"/>
</dbReference>
<evidence type="ECO:0000256" key="4">
    <source>
        <dbReference type="ARBA" id="ARBA00022741"/>
    </source>
</evidence>
<dbReference type="InterPro" id="IPR051451">
    <property type="entry name" value="PhoH2-like"/>
</dbReference>
<dbReference type="GO" id="GO:0005524">
    <property type="term" value="F:ATP binding"/>
    <property type="evidence" value="ECO:0007669"/>
    <property type="project" value="UniProtKB-KW"/>
</dbReference>
<dbReference type="AlphaFoldDB" id="A0A840AAW5"/>
<dbReference type="Pfam" id="PF02562">
    <property type="entry name" value="PhoH"/>
    <property type="match status" value="1"/>
</dbReference>
<evidence type="ECO:0000256" key="2">
    <source>
        <dbReference type="ARBA" id="ARBA00010393"/>
    </source>
</evidence>
<evidence type="ECO:0000313" key="10">
    <source>
        <dbReference type="Proteomes" id="UP000553193"/>
    </source>
</evidence>
<dbReference type="InterPro" id="IPR003714">
    <property type="entry name" value="PhoH"/>
</dbReference>
<keyword evidence="3" id="KW-0963">Cytoplasm</keyword>
<proteinExistence type="inferred from homology"/>
<dbReference type="PANTHER" id="PTHR30473">
    <property type="entry name" value="PROTEIN PHOH"/>
    <property type="match status" value="1"/>
</dbReference>
<evidence type="ECO:0000256" key="3">
    <source>
        <dbReference type="ARBA" id="ARBA00022490"/>
    </source>
</evidence>
<keyword evidence="10" id="KW-1185">Reference proteome</keyword>
<evidence type="ECO:0000259" key="8">
    <source>
        <dbReference type="Pfam" id="PF02562"/>
    </source>
</evidence>
<comment type="caution">
    <text evidence="9">The sequence shown here is derived from an EMBL/GenBank/DDBJ whole genome shotgun (WGS) entry which is preliminary data.</text>
</comment>
<dbReference type="FunFam" id="3.40.50.300:FF:000013">
    <property type="entry name" value="PhoH family ATPase"/>
    <property type="match status" value="1"/>
</dbReference>
<feature type="region of interest" description="Disordered" evidence="7">
    <location>
        <begin position="1"/>
        <end position="24"/>
    </location>
</feature>
<keyword evidence="4" id="KW-0547">Nucleotide-binding</keyword>
<dbReference type="Gene3D" id="3.40.50.300">
    <property type="entry name" value="P-loop containing nucleotide triphosphate hydrolases"/>
    <property type="match status" value="1"/>
</dbReference>
<protein>
    <recommendedName>
        <fullName evidence="6">PhoH-like protein</fullName>
    </recommendedName>
</protein>
<reference evidence="9 10" key="1">
    <citation type="submission" date="2020-08" db="EMBL/GenBank/DDBJ databases">
        <title>Genomic Encyclopedia of Type Strains, Phase IV (KMG-IV): sequencing the most valuable type-strain genomes for metagenomic binning, comparative biology and taxonomic classification.</title>
        <authorList>
            <person name="Goeker M."/>
        </authorList>
    </citation>
    <scope>NUCLEOTIDE SEQUENCE [LARGE SCALE GENOMIC DNA]</scope>
    <source>
        <strain evidence="9 10">DSM 19979</strain>
    </source>
</reference>
<keyword evidence="5" id="KW-0067">ATP-binding</keyword>
<accession>A0A840AAW5</accession>
<sequence>MSNALALRARQGQPPGPPSSESRSVTLQFEDNALLPMLYGEHDKHLARIESRCGVRLACRGNRITLSGTAERTQMAEQVLRGLWRSLERGGSLTGAEVEAAIRMAEGEAEADPRLPLQDIPQIRTRRGAIAPRTPAQAAYMETLSRNEMVFGIGPAGTGKTYLAVAQGVALLLAQRVDRIVLSRPAVEAGERLGFLPGDMKEKVDPYLRPLYDALHDMLPAEQVARRIAAGEIEIAPLAFMRGRTLAHSFAILDEAQNTTPAQMKMFLTRMGEGTRMAITGDPTQVDLPPGMKSGLVEAISILRGVPGIGFTHFDEKDVVRHPLVGRIVAAYGAMEAQRGGNMPRSGAGKDVDGTGK</sequence>
<comment type="subcellular location">
    <subcellularLocation>
        <location evidence="1">Cytoplasm</location>
    </subcellularLocation>
</comment>
<evidence type="ECO:0000256" key="6">
    <source>
        <dbReference type="ARBA" id="ARBA00039970"/>
    </source>
</evidence>
<evidence type="ECO:0000256" key="5">
    <source>
        <dbReference type="ARBA" id="ARBA00022840"/>
    </source>
</evidence>
<dbReference type="Proteomes" id="UP000553193">
    <property type="component" value="Unassembled WGS sequence"/>
</dbReference>
<organism evidence="9 10">
    <name type="scientific">Roseococcus suduntuyensis</name>
    <dbReference type="NCBI Taxonomy" id="455361"/>
    <lineage>
        <taxon>Bacteria</taxon>
        <taxon>Pseudomonadati</taxon>
        <taxon>Pseudomonadota</taxon>
        <taxon>Alphaproteobacteria</taxon>
        <taxon>Acetobacterales</taxon>
        <taxon>Roseomonadaceae</taxon>
        <taxon>Roseococcus</taxon>
    </lineage>
</organism>
<dbReference type="InterPro" id="IPR027417">
    <property type="entry name" value="P-loop_NTPase"/>
</dbReference>
<feature type="domain" description="PhoH-like protein" evidence="8">
    <location>
        <begin position="130"/>
        <end position="332"/>
    </location>
</feature>